<reference evidence="1 2" key="1">
    <citation type="submission" date="2017-05" db="EMBL/GenBank/DDBJ databases">
        <title>Biotechnological potential of actinobacteria isolated from South African environments.</title>
        <authorList>
            <person name="Le Roes-Hill M."/>
            <person name="Prins A."/>
            <person name="Durrell K.A."/>
        </authorList>
    </citation>
    <scope>NUCLEOTIDE SEQUENCE [LARGE SCALE GENOMIC DNA]</scope>
    <source>
        <strain evidence="1">M26</strain>
    </source>
</reference>
<keyword evidence="2" id="KW-1185">Reference proteome</keyword>
<gene>
    <name evidence="1" type="ORF">CA984_03790</name>
</gene>
<sequence length="72" mass="7524">MTGNFAGTTTRTDAITAAAQIWAEARARRDALPVREAALAAYVPGGPSVDELITLITAQRERARAGLAKEAA</sequence>
<comment type="caution">
    <text evidence="1">The sequence shown here is derived from an EMBL/GenBank/DDBJ whole genome shotgun (WGS) entry which is preliminary data.</text>
</comment>
<accession>A0A243RVX3</accession>
<proteinExistence type="predicted"/>
<dbReference type="Proteomes" id="UP000194761">
    <property type="component" value="Unassembled WGS sequence"/>
</dbReference>
<name>A0A243RVX3_9ACTN</name>
<evidence type="ECO:0000313" key="2">
    <source>
        <dbReference type="Proteomes" id="UP000194761"/>
    </source>
</evidence>
<dbReference type="EMBL" id="NGFP01000009">
    <property type="protein sequence ID" value="OUC99340.1"/>
    <property type="molecule type" value="Genomic_DNA"/>
</dbReference>
<dbReference type="AlphaFoldDB" id="A0A243RVX3"/>
<dbReference type="RefSeq" id="WP_086568125.1">
    <property type="nucleotide sequence ID" value="NZ_NGFP01000009.1"/>
</dbReference>
<evidence type="ECO:0000313" key="1">
    <source>
        <dbReference type="EMBL" id="OUC99340.1"/>
    </source>
</evidence>
<organism evidence="1 2">
    <name type="scientific">Streptosporangium minutum</name>
    <dbReference type="NCBI Taxonomy" id="569862"/>
    <lineage>
        <taxon>Bacteria</taxon>
        <taxon>Bacillati</taxon>
        <taxon>Actinomycetota</taxon>
        <taxon>Actinomycetes</taxon>
        <taxon>Streptosporangiales</taxon>
        <taxon>Streptosporangiaceae</taxon>
        <taxon>Streptosporangium</taxon>
    </lineage>
</organism>
<protein>
    <submittedName>
        <fullName evidence="1">Uncharacterized protein</fullName>
    </submittedName>
</protein>